<keyword evidence="3" id="KW-1185">Reference proteome</keyword>
<keyword evidence="1" id="KW-1133">Transmembrane helix</keyword>
<proteinExistence type="predicted"/>
<reference evidence="2 3" key="1">
    <citation type="submission" date="2024-10" db="EMBL/GenBank/DDBJ databases">
        <title>The Natural Products Discovery Center: Release of the First 8490 Sequenced Strains for Exploring Actinobacteria Biosynthetic Diversity.</title>
        <authorList>
            <person name="Kalkreuter E."/>
            <person name="Kautsar S.A."/>
            <person name="Yang D."/>
            <person name="Bader C.D."/>
            <person name="Teijaro C.N."/>
            <person name="Fluegel L."/>
            <person name="Davis C.M."/>
            <person name="Simpson J.R."/>
            <person name="Lauterbach L."/>
            <person name="Steele A.D."/>
            <person name="Gui C."/>
            <person name="Meng S."/>
            <person name="Li G."/>
            <person name="Viehrig K."/>
            <person name="Ye F."/>
            <person name="Su P."/>
            <person name="Kiefer A.F."/>
            <person name="Nichols A."/>
            <person name="Cepeda A.J."/>
            <person name="Yan W."/>
            <person name="Fan B."/>
            <person name="Jiang Y."/>
            <person name="Adhikari A."/>
            <person name="Zheng C.-J."/>
            <person name="Schuster L."/>
            <person name="Cowan T.M."/>
            <person name="Smanski M.J."/>
            <person name="Chevrette M.G."/>
            <person name="De Carvalho L.P.S."/>
            <person name="Shen B."/>
        </authorList>
    </citation>
    <scope>NUCLEOTIDE SEQUENCE [LARGE SCALE GENOMIC DNA]</scope>
    <source>
        <strain evidence="2 3">NPDC002593</strain>
    </source>
</reference>
<comment type="caution">
    <text evidence="2">The sequence shown here is derived from an EMBL/GenBank/DDBJ whole genome shotgun (WGS) entry which is preliminary data.</text>
</comment>
<sequence length="87" mass="9409">MGSQLSTILVYILQWVRWGGIILIAIIGMSVLISEAAKSKLSPSRIITVTGSALLAAVLFWLLPTLVNYARVDSNSIVPDHPIGSYQ</sequence>
<evidence type="ECO:0000313" key="3">
    <source>
        <dbReference type="Proteomes" id="UP001601992"/>
    </source>
</evidence>
<dbReference type="Proteomes" id="UP001601992">
    <property type="component" value="Unassembled WGS sequence"/>
</dbReference>
<name>A0ABW6S0R2_9NOCA</name>
<feature type="transmembrane region" description="Helical" evidence="1">
    <location>
        <begin position="46"/>
        <end position="63"/>
    </location>
</feature>
<evidence type="ECO:0000256" key="1">
    <source>
        <dbReference type="SAM" id="Phobius"/>
    </source>
</evidence>
<protein>
    <submittedName>
        <fullName evidence="2">Uncharacterized protein</fullName>
    </submittedName>
</protein>
<organism evidence="2 3">
    <name type="scientific">Nocardia jiangxiensis</name>
    <dbReference type="NCBI Taxonomy" id="282685"/>
    <lineage>
        <taxon>Bacteria</taxon>
        <taxon>Bacillati</taxon>
        <taxon>Actinomycetota</taxon>
        <taxon>Actinomycetes</taxon>
        <taxon>Mycobacteriales</taxon>
        <taxon>Nocardiaceae</taxon>
        <taxon>Nocardia</taxon>
    </lineage>
</organism>
<gene>
    <name evidence="2" type="ORF">ACFYXQ_19070</name>
</gene>
<dbReference type="RefSeq" id="WP_387404441.1">
    <property type="nucleotide sequence ID" value="NZ_JBIAQY010000006.1"/>
</dbReference>
<dbReference type="EMBL" id="JBIAQY010000006">
    <property type="protein sequence ID" value="MFF3569880.1"/>
    <property type="molecule type" value="Genomic_DNA"/>
</dbReference>
<feature type="transmembrane region" description="Helical" evidence="1">
    <location>
        <begin position="15"/>
        <end position="34"/>
    </location>
</feature>
<accession>A0ABW6S0R2</accession>
<keyword evidence="1" id="KW-0472">Membrane</keyword>
<evidence type="ECO:0000313" key="2">
    <source>
        <dbReference type="EMBL" id="MFF3569880.1"/>
    </source>
</evidence>
<keyword evidence="1" id="KW-0812">Transmembrane</keyword>